<feature type="compositionally biased region" description="Polar residues" evidence="1">
    <location>
        <begin position="81"/>
        <end position="96"/>
    </location>
</feature>
<dbReference type="AlphaFoldDB" id="A0AAV3RA40"/>
<accession>A0AAV3RA40</accession>
<keyword evidence="3" id="KW-1185">Reference proteome</keyword>
<reference evidence="2 3" key="1">
    <citation type="submission" date="2024-01" db="EMBL/GenBank/DDBJ databases">
        <title>The complete chloroplast genome sequence of Lithospermum erythrorhizon: insights into the phylogenetic relationship among Boraginaceae species and the maternal lineages of purple gromwells.</title>
        <authorList>
            <person name="Okada T."/>
            <person name="Watanabe K."/>
        </authorList>
    </citation>
    <scope>NUCLEOTIDE SEQUENCE [LARGE SCALE GENOMIC DNA]</scope>
</reference>
<feature type="region of interest" description="Disordered" evidence="1">
    <location>
        <begin position="76"/>
        <end position="99"/>
    </location>
</feature>
<organism evidence="2 3">
    <name type="scientific">Lithospermum erythrorhizon</name>
    <name type="common">Purple gromwell</name>
    <name type="synonym">Lithospermum officinale var. erythrorhizon</name>
    <dbReference type="NCBI Taxonomy" id="34254"/>
    <lineage>
        <taxon>Eukaryota</taxon>
        <taxon>Viridiplantae</taxon>
        <taxon>Streptophyta</taxon>
        <taxon>Embryophyta</taxon>
        <taxon>Tracheophyta</taxon>
        <taxon>Spermatophyta</taxon>
        <taxon>Magnoliopsida</taxon>
        <taxon>eudicotyledons</taxon>
        <taxon>Gunneridae</taxon>
        <taxon>Pentapetalae</taxon>
        <taxon>asterids</taxon>
        <taxon>lamiids</taxon>
        <taxon>Boraginales</taxon>
        <taxon>Boraginaceae</taxon>
        <taxon>Boraginoideae</taxon>
        <taxon>Lithospermeae</taxon>
        <taxon>Lithospermum</taxon>
    </lineage>
</organism>
<protein>
    <submittedName>
        <fullName evidence="2">Uncharacterized protein</fullName>
    </submittedName>
</protein>
<dbReference type="PANTHER" id="PTHR33240">
    <property type="entry name" value="OS08G0508500 PROTEIN"/>
    <property type="match status" value="1"/>
</dbReference>
<dbReference type="Proteomes" id="UP001454036">
    <property type="component" value="Unassembled WGS sequence"/>
</dbReference>
<evidence type="ECO:0000256" key="1">
    <source>
        <dbReference type="SAM" id="MobiDB-lite"/>
    </source>
</evidence>
<sequence length="318" mass="35584">MIQFIKLEEVKLLSEEMDEIRARGKKPTDEGFRRSPKWGHLWERLQKPKEREPFKRQRDRTIEGVCKGRLRRTSSSDKVVITQTKPQAKSGGNQDASPRIAGRVDTILGGITGGGDTSNPRRKYAQRSVYALSPMATIDRVPISFFDRELVGLELPQDDPLEISLIIANFVVARMLVNTGSLADILYLQTYDRLGLPWKHLKPVSTPLTGFIRQLVYPTGIAELDLTVGEAPWMVTVRASFTIIDIPDPSCNGLIGRLLLNALGEIVSPLHVKMEFSTSGGVGEIMGDQKMARVCYQLSVLLGMSLKKPSRKKRERES</sequence>
<comment type="caution">
    <text evidence="2">The sequence shown here is derived from an EMBL/GenBank/DDBJ whole genome shotgun (WGS) entry which is preliminary data.</text>
</comment>
<proteinExistence type="predicted"/>
<gene>
    <name evidence="2" type="ORF">LIER_25796</name>
</gene>
<dbReference type="EMBL" id="BAABME010007855">
    <property type="protein sequence ID" value="GAA0171857.1"/>
    <property type="molecule type" value="Genomic_DNA"/>
</dbReference>
<dbReference type="PANTHER" id="PTHR33240:SF15">
    <property type="entry name" value="GAG-PRO-LIKE PROTEIN"/>
    <property type="match status" value="1"/>
</dbReference>
<evidence type="ECO:0000313" key="3">
    <source>
        <dbReference type="Proteomes" id="UP001454036"/>
    </source>
</evidence>
<name>A0AAV3RA40_LITER</name>
<evidence type="ECO:0000313" key="2">
    <source>
        <dbReference type="EMBL" id="GAA0171857.1"/>
    </source>
</evidence>